<evidence type="ECO:0000256" key="9">
    <source>
        <dbReference type="ARBA" id="ARBA00022679"/>
    </source>
</evidence>
<dbReference type="NCBIfam" id="TIGR01122">
    <property type="entry name" value="ilvE_I"/>
    <property type="match status" value="1"/>
</dbReference>
<evidence type="ECO:0000313" key="19">
    <source>
        <dbReference type="Proteomes" id="UP000509303"/>
    </source>
</evidence>
<dbReference type="Pfam" id="PF01063">
    <property type="entry name" value="Aminotran_4"/>
    <property type="match status" value="1"/>
</dbReference>
<evidence type="ECO:0000256" key="14">
    <source>
        <dbReference type="ARBA" id="ARBA00049229"/>
    </source>
</evidence>
<dbReference type="InterPro" id="IPR043132">
    <property type="entry name" value="BCAT-like_C"/>
</dbReference>
<dbReference type="GO" id="GO:0009099">
    <property type="term" value="P:L-valine biosynthetic process"/>
    <property type="evidence" value="ECO:0007669"/>
    <property type="project" value="UniProtKB-UniPathway"/>
</dbReference>
<comment type="similarity">
    <text evidence="6 15">Belongs to the class-IV pyridoxal-phosphate-dependent aminotransferase family.</text>
</comment>
<comment type="pathway">
    <text evidence="4 17">Amino-acid biosynthesis; L-valine biosynthesis; L-valine from pyruvate: step 4/4.</text>
</comment>
<keyword evidence="9 17" id="KW-0808">Transferase</keyword>
<dbReference type="NCBIfam" id="NF005146">
    <property type="entry name" value="PRK06606.1"/>
    <property type="match status" value="1"/>
</dbReference>
<dbReference type="NCBIfam" id="NF005726">
    <property type="entry name" value="PRK07544.1"/>
    <property type="match status" value="1"/>
</dbReference>
<comment type="catalytic activity">
    <reaction evidence="13 17">
        <text>L-isoleucine + 2-oxoglutarate = (S)-3-methyl-2-oxopentanoate + L-glutamate</text>
        <dbReference type="Rhea" id="RHEA:24801"/>
        <dbReference type="ChEBI" id="CHEBI:16810"/>
        <dbReference type="ChEBI" id="CHEBI:29985"/>
        <dbReference type="ChEBI" id="CHEBI:35146"/>
        <dbReference type="ChEBI" id="CHEBI:58045"/>
        <dbReference type="EC" id="2.6.1.42"/>
    </reaction>
</comment>
<dbReference type="InterPro" id="IPR018300">
    <property type="entry name" value="Aminotrans_IV_CS"/>
</dbReference>
<dbReference type="AlphaFoldDB" id="A0A7H8NFG3"/>
<comment type="catalytic activity">
    <reaction evidence="12 17">
        <text>L-valine + 2-oxoglutarate = 3-methyl-2-oxobutanoate + L-glutamate</text>
        <dbReference type="Rhea" id="RHEA:24813"/>
        <dbReference type="ChEBI" id="CHEBI:11851"/>
        <dbReference type="ChEBI" id="CHEBI:16810"/>
        <dbReference type="ChEBI" id="CHEBI:29985"/>
        <dbReference type="ChEBI" id="CHEBI:57762"/>
        <dbReference type="EC" id="2.6.1.42"/>
    </reaction>
</comment>
<evidence type="ECO:0000256" key="1">
    <source>
        <dbReference type="ARBA" id="ARBA00001933"/>
    </source>
</evidence>
<evidence type="ECO:0000256" key="17">
    <source>
        <dbReference type="RuleBase" id="RU364094"/>
    </source>
</evidence>
<dbReference type="EC" id="2.6.1.42" evidence="17"/>
<dbReference type="GO" id="GO:0005829">
    <property type="term" value="C:cytosol"/>
    <property type="evidence" value="ECO:0007669"/>
    <property type="project" value="TreeGrafter"/>
</dbReference>
<dbReference type="SUPFAM" id="SSF56752">
    <property type="entry name" value="D-aminoacid aminotransferase-like PLP-dependent enzymes"/>
    <property type="match status" value="1"/>
</dbReference>
<evidence type="ECO:0000256" key="5">
    <source>
        <dbReference type="ARBA" id="ARBA00005072"/>
    </source>
</evidence>
<evidence type="ECO:0000256" key="3">
    <source>
        <dbReference type="ARBA" id="ARBA00004824"/>
    </source>
</evidence>
<evidence type="ECO:0000256" key="6">
    <source>
        <dbReference type="ARBA" id="ARBA00009320"/>
    </source>
</evidence>
<dbReference type="GO" id="GO:0009097">
    <property type="term" value="P:isoleucine biosynthetic process"/>
    <property type="evidence" value="ECO:0007669"/>
    <property type="project" value="UniProtKB-UniPathway"/>
</dbReference>
<name>A0A7H8NFG3_9ACTN</name>
<dbReference type="CDD" id="cd00449">
    <property type="entry name" value="PLPDE_IV"/>
    <property type="match status" value="1"/>
</dbReference>
<evidence type="ECO:0000256" key="15">
    <source>
        <dbReference type="RuleBase" id="RU004106"/>
    </source>
</evidence>
<dbReference type="UniPathway" id="UPA00049">
    <property type="reaction ID" value="UER00062"/>
</dbReference>
<evidence type="ECO:0000256" key="2">
    <source>
        <dbReference type="ARBA" id="ARBA00003109"/>
    </source>
</evidence>
<comment type="cofactor">
    <cofactor evidence="1 16">
        <name>pyridoxal 5'-phosphate</name>
        <dbReference type="ChEBI" id="CHEBI:597326"/>
    </cofactor>
</comment>
<dbReference type="Proteomes" id="UP000509303">
    <property type="component" value="Chromosome"/>
</dbReference>
<evidence type="ECO:0000256" key="16">
    <source>
        <dbReference type="RuleBase" id="RU004516"/>
    </source>
</evidence>
<proteinExistence type="inferred from homology"/>
<dbReference type="Gene3D" id="3.30.470.10">
    <property type="match status" value="1"/>
</dbReference>
<dbReference type="InterPro" id="IPR036038">
    <property type="entry name" value="Aminotransferase-like"/>
</dbReference>
<evidence type="ECO:0000256" key="8">
    <source>
        <dbReference type="ARBA" id="ARBA00022605"/>
    </source>
</evidence>
<evidence type="ECO:0000256" key="11">
    <source>
        <dbReference type="ARBA" id="ARBA00023304"/>
    </source>
</evidence>
<dbReference type="Gene3D" id="3.20.10.10">
    <property type="entry name" value="D-amino Acid Aminotransferase, subunit A, domain 2"/>
    <property type="match status" value="1"/>
</dbReference>
<dbReference type="GO" id="GO:0009098">
    <property type="term" value="P:L-leucine biosynthetic process"/>
    <property type="evidence" value="ECO:0007669"/>
    <property type="project" value="UniProtKB-UniPathway"/>
</dbReference>
<comment type="pathway">
    <text evidence="5 17">Amino-acid biosynthesis; L-leucine biosynthesis; L-leucine from 3-methyl-2-oxobutanoate: step 4/4.</text>
</comment>
<keyword evidence="19" id="KW-1185">Reference proteome</keyword>
<evidence type="ECO:0000256" key="4">
    <source>
        <dbReference type="ARBA" id="ARBA00004931"/>
    </source>
</evidence>
<keyword evidence="7 17" id="KW-0032">Aminotransferase</keyword>
<gene>
    <name evidence="17" type="primary">ilvE</name>
    <name evidence="18" type="ORF">HUT08_30875</name>
</gene>
<dbReference type="UniPathway" id="UPA00047">
    <property type="reaction ID" value="UER00058"/>
</dbReference>
<sequence>MSGAAPAEPTAPLAASEPFDERDGVIWLDGAFVPWRAARLHVLSHGLHYATSVFEGERVYDGVVFKLHAHSERLCASARELGFELPWSATELDRATRALVRAQHLRDAYVRPLAWCGTETMSVSPRGARVHVAIAAWPWPHVFAPEAQLRGVRLATARWRRPPPDTAPVRAKGAATYATGALARQAAERAGYDDALLLDHRGLLAEATGANLFLVIDGALHTPVPDCFLDGITRRTVIAAAGRLGIRVHERPIAPAELDRASEVFLTGTAYEVQPVRAIDDRTFPVGGLGATLLRDYRDTVAAATASADR</sequence>
<evidence type="ECO:0000256" key="7">
    <source>
        <dbReference type="ARBA" id="ARBA00022576"/>
    </source>
</evidence>
<dbReference type="InterPro" id="IPR001544">
    <property type="entry name" value="Aminotrans_IV"/>
</dbReference>
<dbReference type="InterPro" id="IPR005785">
    <property type="entry name" value="B_amino_transI"/>
</dbReference>
<comment type="catalytic activity">
    <reaction evidence="14 17">
        <text>L-leucine + 2-oxoglutarate = 4-methyl-2-oxopentanoate + L-glutamate</text>
        <dbReference type="Rhea" id="RHEA:18321"/>
        <dbReference type="ChEBI" id="CHEBI:16810"/>
        <dbReference type="ChEBI" id="CHEBI:17865"/>
        <dbReference type="ChEBI" id="CHEBI:29985"/>
        <dbReference type="ChEBI" id="CHEBI:57427"/>
        <dbReference type="EC" id="2.6.1.42"/>
    </reaction>
</comment>
<comment type="pathway">
    <text evidence="3 17">Amino-acid biosynthesis; L-isoleucine biosynthesis; L-isoleucine from 2-oxobutanoate: step 4/4.</text>
</comment>
<protein>
    <recommendedName>
        <fullName evidence="17">Branched-chain-amino-acid aminotransferase</fullName>
        <shortName evidence="17">BCAT</shortName>
        <ecNumber evidence="17">2.6.1.42</ecNumber>
    </recommendedName>
</protein>
<keyword evidence="8 17" id="KW-0028">Amino-acid biosynthesis</keyword>
<dbReference type="PROSITE" id="PS00770">
    <property type="entry name" value="AA_TRANSFER_CLASS_4"/>
    <property type="match status" value="1"/>
</dbReference>
<dbReference type="PANTHER" id="PTHR42743">
    <property type="entry name" value="AMINO-ACID AMINOTRANSFERASE"/>
    <property type="match status" value="1"/>
</dbReference>
<dbReference type="PANTHER" id="PTHR42743:SF11">
    <property type="entry name" value="AMINODEOXYCHORISMATE LYASE"/>
    <property type="match status" value="1"/>
</dbReference>
<keyword evidence="11 17" id="KW-0100">Branched-chain amino acid biosynthesis</keyword>
<dbReference type="GO" id="GO:0004084">
    <property type="term" value="F:branched-chain-amino-acid transaminase activity"/>
    <property type="evidence" value="ECO:0007669"/>
    <property type="project" value="UniProtKB-EC"/>
</dbReference>
<reference evidence="18 19" key="1">
    <citation type="submission" date="2020-06" db="EMBL/GenBank/DDBJ databases">
        <title>Genome mining for natural products.</title>
        <authorList>
            <person name="Zhang B."/>
            <person name="Shi J."/>
            <person name="Ge H."/>
        </authorList>
    </citation>
    <scope>NUCLEOTIDE SEQUENCE [LARGE SCALE GENOMIC DNA]</scope>
    <source>
        <strain evidence="18 19">NA00687</strain>
    </source>
</reference>
<dbReference type="RefSeq" id="WP_176164924.1">
    <property type="nucleotide sequence ID" value="NZ_CP054929.1"/>
</dbReference>
<organism evidence="18 19">
    <name type="scientific">Streptomyces buecherae</name>
    <dbReference type="NCBI Taxonomy" id="2763006"/>
    <lineage>
        <taxon>Bacteria</taxon>
        <taxon>Bacillati</taxon>
        <taxon>Actinomycetota</taxon>
        <taxon>Actinomycetes</taxon>
        <taxon>Kitasatosporales</taxon>
        <taxon>Streptomycetaceae</taxon>
        <taxon>Streptomyces</taxon>
    </lineage>
</organism>
<dbReference type="InterPro" id="IPR050571">
    <property type="entry name" value="Class-IV_PLP-Dep_Aminotrnsfr"/>
</dbReference>
<keyword evidence="10 16" id="KW-0663">Pyridoxal phosphate</keyword>
<dbReference type="FunFam" id="3.20.10.10:FF:000002">
    <property type="entry name" value="D-alanine aminotransferase"/>
    <property type="match status" value="1"/>
</dbReference>
<evidence type="ECO:0000256" key="13">
    <source>
        <dbReference type="ARBA" id="ARBA00048798"/>
    </source>
</evidence>
<evidence type="ECO:0000256" key="12">
    <source>
        <dbReference type="ARBA" id="ARBA00048212"/>
    </source>
</evidence>
<accession>A0A7H8NFG3</accession>
<dbReference type="EMBL" id="CP054929">
    <property type="protein sequence ID" value="QKW53215.1"/>
    <property type="molecule type" value="Genomic_DNA"/>
</dbReference>
<evidence type="ECO:0000313" key="18">
    <source>
        <dbReference type="EMBL" id="QKW53215.1"/>
    </source>
</evidence>
<dbReference type="InterPro" id="IPR043131">
    <property type="entry name" value="BCAT-like_N"/>
</dbReference>
<comment type="function">
    <text evidence="2 17">Acts on leucine, isoleucine and valine.</text>
</comment>
<dbReference type="UniPathway" id="UPA00048">
    <property type="reaction ID" value="UER00073"/>
</dbReference>
<evidence type="ECO:0000256" key="10">
    <source>
        <dbReference type="ARBA" id="ARBA00022898"/>
    </source>
</evidence>